<protein>
    <submittedName>
        <fullName evidence="1">Uncharacterized protein</fullName>
    </submittedName>
</protein>
<dbReference type="EMBL" id="JASBNA010000065">
    <property type="protein sequence ID" value="KAK7678943.1"/>
    <property type="molecule type" value="Genomic_DNA"/>
</dbReference>
<dbReference type="Proteomes" id="UP001385951">
    <property type="component" value="Unassembled WGS sequence"/>
</dbReference>
<organism evidence="1 2">
    <name type="scientific">Cerrena zonata</name>
    <dbReference type="NCBI Taxonomy" id="2478898"/>
    <lineage>
        <taxon>Eukaryota</taxon>
        <taxon>Fungi</taxon>
        <taxon>Dikarya</taxon>
        <taxon>Basidiomycota</taxon>
        <taxon>Agaricomycotina</taxon>
        <taxon>Agaricomycetes</taxon>
        <taxon>Polyporales</taxon>
        <taxon>Cerrenaceae</taxon>
        <taxon>Cerrena</taxon>
    </lineage>
</organism>
<evidence type="ECO:0000313" key="1">
    <source>
        <dbReference type="EMBL" id="KAK7678943.1"/>
    </source>
</evidence>
<accession>A0AAW0FDU5</accession>
<evidence type="ECO:0000313" key="2">
    <source>
        <dbReference type="Proteomes" id="UP001385951"/>
    </source>
</evidence>
<comment type="caution">
    <text evidence="1">The sequence shown here is derived from an EMBL/GenBank/DDBJ whole genome shotgun (WGS) entry which is preliminary data.</text>
</comment>
<sequence>MTNAPVLAIPCCSNRPPRCSLFSQDSGMTNTLQICMLTTYPRAGAKLSTVSALPRLVAAVWDTGLVVERNVLVPLATGGASSEDLYRRGGITLDSRWRKEVKSARN</sequence>
<name>A0AAW0FDU5_9APHY</name>
<proteinExistence type="predicted"/>
<dbReference type="AlphaFoldDB" id="A0AAW0FDU5"/>
<keyword evidence="2" id="KW-1185">Reference proteome</keyword>
<gene>
    <name evidence="1" type="ORF">QCA50_018083</name>
</gene>
<reference evidence="1 2" key="1">
    <citation type="submission" date="2022-09" db="EMBL/GenBank/DDBJ databases">
        <authorList>
            <person name="Palmer J.M."/>
        </authorList>
    </citation>
    <scope>NUCLEOTIDE SEQUENCE [LARGE SCALE GENOMIC DNA]</scope>
    <source>
        <strain evidence="1 2">DSM 7382</strain>
    </source>
</reference>